<feature type="region of interest" description="Disordered" evidence="2">
    <location>
        <begin position="930"/>
        <end position="999"/>
    </location>
</feature>
<feature type="compositionally biased region" description="Gly residues" evidence="2">
    <location>
        <begin position="448"/>
        <end position="461"/>
    </location>
</feature>
<dbReference type="AlphaFoldDB" id="A0A6P4I9A7"/>
<feature type="compositionally biased region" description="Gly residues" evidence="2">
    <location>
        <begin position="834"/>
        <end position="864"/>
    </location>
</feature>
<evidence type="ECO:0000256" key="2">
    <source>
        <dbReference type="SAM" id="MobiDB-lite"/>
    </source>
</evidence>
<dbReference type="GO" id="GO:0016020">
    <property type="term" value="C:membrane"/>
    <property type="evidence" value="ECO:0007669"/>
    <property type="project" value="TreeGrafter"/>
</dbReference>
<dbReference type="PANTHER" id="PTHR12242:SF49">
    <property type="entry name" value="HEADBUTT, ISOFORM E"/>
    <property type="match status" value="1"/>
</dbReference>
<sequence>MSEVRVRPKHRLVAGSVHVGSCVSARRRGSGSNAFTLDYAQFYFRAVPISGQQQQQQRQQQHQQLVQQQLLAQQQQQLQIQQLQQQLLLQRLERELQQNYAALRQRWLTGYEQEQQLQHHQQLQQLQHLQQLEQHQQLQQHQQQYSYYFSRGSTSTGTGSGLGLGLGLGFGLGSGNLASWYHLPSTSAHIYIGTTSSSSGGATGGGADSTAYPYPYRSLGTYSGGGYPAAALINFDASPTPLLASAGTSPGYLPPLAVPAALPPPPPAPSVATDYYFTSRSTRTVPPPPPAPPTPAAVAASAVTAVSAGATAAARLSPFREYSAAEELQAGYRYKATPRRRYDAYDNYGYLPGFASTTEDEEDLLEDCLPQALLSTDCSSLEDVRFFHLQEEDEDEDDEEVATQLAHILDLPDFLHPYGGSGRDGLHSHKTPPQHEYQTEHGSAAAGGAAGGTGEVGGGGHSQRISEEQRYQPYQYQQQHQHQQHQHQPLNQQQQQQQRQQQQSQYPQQGQQFQQTQQQQAYHSYQYPSQDSCEGFNHFATNAGSCLGNQRMMVSKLWNSCFPEFTPDHVHRHNFYLCQWQRNTQVRIVYLFYRWITAITCLAALVCSLLDIGRTEEHFEHHYAKWWIYLTHWGLLFCTVQAWLAAWIVTQGMMVEREDFEIVRQAKKSRLHHLYWVLYTCATVYAFIVTMCYWLLVHNPDIHKIDTLNIMVHVLNSIIMLIDLAVVGHPIKMSHAYFTTGIGLAYAIFTGIYFLAGGTDRKNQTAIYPMMDWTKPGKAIIVTACAIIFTFFVHFCCYLLYRGRVWLFTKLCIRGRHNRDGEMGEGLNDDSGSRMGGGGGGGGGGIGGGGGSAGGSAGVAGAGGSSQEYAHQQQYPIAHTEQPRAGSNQQQQQQPPGSYQMPPQYSGYLQQPVVAGVNVGVISAEGVYQPIGTDAGRTSGGGGGVDGKHKTTSGSGSGTGQGQGQGSGSGSALTRTVAHLEASQREQFLNPNKIVEYKM</sequence>
<dbReference type="Pfam" id="PF21534">
    <property type="entry name" value="Rost"/>
    <property type="match status" value="1"/>
</dbReference>
<protein>
    <submittedName>
        <fullName evidence="5">Uncharacterized protein hbt</fullName>
    </submittedName>
</protein>
<organism evidence="4 5">
    <name type="scientific">Drosophila kikkawai</name>
    <name type="common">Fruit fly</name>
    <dbReference type="NCBI Taxonomy" id="30033"/>
    <lineage>
        <taxon>Eukaryota</taxon>
        <taxon>Metazoa</taxon>
        <taxon>Ecdysozoa</taxon>
        <taxon>Arthropoda</taxon>
        <taxon>Hexapoda</taxon>
        <taxon>Insecta</taxon>
        <taxon>Pterygota</taxon>
        <taxon>Neoptera</taxon>
        <taxon>Endopterygota</taxon>
        <taxon>Diptera</taxon>
        <taxon>Brachycera</taxon>
        <taxon>Muscomorpha</taxon>
        <taxon>Ephydroidea</taxon>
        <taxon>Drosophilidae</taxon>
        <taxon>Drosophila</taxon>
        <taxon>Sophophora</taxon>
    </lineage>
</organism>
<feature type="coiled-coil region" evidence="1">
    <location>
        <begin position="66"/>
        <end position="95"/>
    </location>
</feature>
<feature type="transmembrane region" description="Helical" evidence="3">
    <location>
        <begin position="591"/>
        <end position="614"/>
    </location>
</feature>
<evidence type="ECO:0000313" key="5">
    <source>
        <dbReference type="RefSeq" id="XP_017019138.1"/>
    </source>
</evidence>
<feature type="transmembrane region" description="Helical" evidence="3">
    <location>
        <begin position="626"/>
        <end position="649"/>
    </location>
</feature>
<feature type="transmembrane region" description="Helical" evidence="3">
    <location>
        <begin position="735"/>
        <end position="756"/>
    </location>
</feature>
<reference evidence="5" key="2">
    <citation type="submission" date="2025-08" db="UniProtKB">
        <authorList>
            <consortium name="RefSeq"/>
        </authorList>
    </citation>
    <scope>IDENTIFICATION</scope>
    <source>
        <strain evidence="5">14028-0561.14</strain>
        <tissue evidence="5">Whole fly</tissue>
    </source>
</reference>
<keyword evidence="4" id="KW-1185">Reference proteome</keyword>
<dbReference type="Proteomes" id="UP001652661">
    <property type="component" value="Chromosome 2L"/>
</dbReference>
<dbReference type="InterPro" id="IPR049352">
    <property type="entry name" value="Rost"/>
</dbReference>
<feature type="transmembrane region" description="Helical" evidence="3">
    <location>
        <begin position="674"/>
        <end position="696"/>
    </location>
</feature>
<feature type="compositionally biased region" description="Gly residues" evidence="2">
    <location>
        <begin position="955"/>
        <end position="969"/>
    </location>
</feature>
<dbReference type="OrthoDB" id="419711at2759"/>
<keyword evidence="3" id="KW-1133">Transmembrane helix</keyword>
<dbReference type="RefSeq" id="XP_017019138.1">
    <property type="nucleotide sequence ID" value="XM_017163649.3"/>
</dbReference>
<feature type="compositionally biased region" description="Low complexity" evidence="2">
    <location>
        <begin position="471"/>
        <end position="521"/>
    </location>
</feature>
<keyword evidence="1" id="KW-0175">Coiled coil</keyword>
<feature type="compositionally biased region" description="Low complexity" evidence="2">
    <location>
        <begin position="889"/>
        <end position="904"/>
    </location>
</feature>
<feature type="transmembrane region" description="Helical" evidence="3">
    <location>
        <begin position="779"/>
        <end position="801"/>
    </location>
</feature>
<evidence type="ECO:0000256" key="3">
    <source>
        <dbReference type="SAM" id="Phobius"/>
    </source>
</evidence>
<feature type="transmembrane region" description="Helical" evidence="3">
    <location>
        <begin position="708"/>
        <end position="728"/>
    </location>
</feature>
<keyword evidence="3" id="KW-0812">Transmembrane</keyword>
<evidence type="ECO:0000313" key="4">
    <source>
        <dbReference type="Proteomes" id="UP001652661"/>
    </source>
</evidence>
<name>A0A6P4I9A7_DROKI</name>
<evidence type="ECO:0000256" key="1">
    <source>
        <dbReference type="SAM" id="Coils"/>
    </source>
</evidence>
<proteinExistence type="predicted"/>
<accession>A0A6P4I9A7</accession>
<reference evidence="4" key="1">
    <citation type="submission" date="2025-05" db="UniProtKB">
        <authorList>
            <consortium name="RefSeq"/>
        </authorList>
    </citation>
    <scope>NUCLEOTIDE SEQUENCE [LARGE SCALE GENOMIC DNA]</scope>
    <source>
        <strain evidence="4">14028-0561.14</strain>
    </source>
</reference>
<dbReference type="PANTHER" id="PTHR12242">
    <property type="entry name" value="OS02G0130600 PROTEIN-RELATED"/>
    <property type="match status" value="1"/>
</dbReference>
<keyword evidence="3" id="KW-0472">Membrane</keyword>
<gene>
    <name evidence="5" type="primary">hbt</name>
</gene>
<feature type="region of interest" description="Disordered" evidence="2">
    <location>
        <begin position="416"/>
        <end position="521"/>
    </location>
</feature>
<feature type="region of interest" description="Disordered" evidence="2">
    <location>
        <begin position="819"/>
        <end position="905"/>
    </location>
</feature>